<keyword evidence="3" id="KW-1185">Reference proteome</keyword>
<organism evidence="2 3">
    <name type="scientific">Effrenium voratum</name>
    <dbReference type="NCBI Taxonomy" id="2562239"/>
    <lineage>
        <taxon>Eukaryota</taxon>
        <taxon>Sar</taxon>
        <taxon>Alveolata</taxon>
        <taxon>Dinophyceae</taxon>
        <taxon>Suessiales</taxon>
        <taxon>Symbiodiniaceae</taxon>
        <taxon>Effrenium</taxon>
    </lineage>
</organism>
<evidence type="ECO:0000313" key="2">
    <source>
        <dbReference type="EMBL" id="CAJ1408099.1"/>
    </source>
</evidence>
<comment type="caution">
    <text evidence="2">The sequence shown here is derived from an EMBL/GenBank/DDBJ whole genome shotgun (WGS) entry which is preliminary data.</text>
</comment>
<protein>
    <submittedName>
        <fullName evidence="2">Uncharacterized protein</fullName>
    </submittedName>
</protein>
<dbReference type="Proteomes" id="UP001178507">
    <property type="component" value="Unassembled WGS sequence"/>
</dbReference>
<feature type="region of interest" description="Disordered" evidence="1">
    <location>
        <begin position="93"/>
        <end position="116"/>
    </location>
</feature>
<name>A0AA36JN60_9DINO</name>
<gene>
    <name evidence="2" type="ORF">EVOR1521_LOCUS29621</name>
</gene>
<accession>A0AA36JN60</accession>
<sequence>MREAVRLVQELQRLGVRAPEHLELAEELCAAKGLARHSVRNWTASEEEGLAGHVSRDSVRKWTAEESLAGALVRDSVGKWAAPDDGHVAVARDSVRKWTESPKPAGAMGGSDAAGP</sequence>
<evidence type="ECO:0000313" key="3">
    <source>
        <dbReference type="Proteomes" id="UP001178507"/>
    </source>
</evidence>
<dbReference type="AlphaFoldDB" id="A0AA36JN60"/>
<reference evidence="2" key="1">
    <citation type="submission" date="2023-08" db="EMBL/GenBank/DDBJ databases">
        <authorList>
            <person name="Chen Y."/>
            <person name="Shah S."/>
            <person name="Dougan E. K."/>
            <person name="Thang M."/>
            <person name="Chan C."/>
        </authorList>
    </citation>
    <scope>NUCLEOTIDE SEQUENCE</scope>
</reference>
<proteinExistence type="predicted"/>
<dbReference type="EMBL" id="CAUJNA010003704">
    <property type="protein sequence ID" value="CAJ1408099.1"/>
    <property type="molecule type" value="Genomic_DNA"/>
</dbReference>
<evidence type="ECO:0000256" key="1">
    <source>
        <dbReference type="SAM" id="MobiDB-lite"/>
    </source>
</evidence>